<feature type="domain" description="Rhodanese" evidence="13">
    <location>
        <begin position="300"/>
        <end position="390"/>
    </location>
</feature>
<dbReference type="Pfam" id="PF00899">
    <property type="entry name" value="ThiF"/>
    <property type="match status" value="1"/>
</dbReference>
<dbReference type="GO" id="GO:0005524">
    <property type="term" value="F:ATP binding"/>
    <property type="evidence" value="ECO:0007669"/>
    <property type="project" value="UniProtKB-KW"/>
</dbReference>
<dbReference type="GO" id="GO:0016779">
    <property type="term" value="F:nucleotidyltransferase activity"/>
    <property type="evidence" value="ECO:0007669"/>
    <property type="project" value="UniProtKB-KW"/>
</dbReference>
<evidence type="ECO:0000256" key="11">
    <source>
        <dbReference type="ARBA" id="ARBA00067503"/>
    </source>
</evidence>
<dbReference type="RefSeq" id="WP_109370719.1">
    <property type="nucleotide sequence ID" value="NZ_JACKUJ010000043.1"/>
</dbReference>
<comment type="similarity">
    <text evidence="10">In the N-terminal section; belongs to the HesA/MoeB/ThiF family.</text>
</comment>
<keyword evidence="9" id="KW-0511">Multifunctional enzyme</keyword>
<dbReference type="GO" id="GO:0005829">
    <property type="term" value="C:cytosol"/>
    <property type="evidence" value="ECO:0007669"/>
    <property type="project" value="TreeGrafter"/>
</dbReference>
<evidence type="ECO:0000259" key="13">
    <source>
        <dbReference type="PROSITE" id="PS50206"/>
    </source>
</evidence>
<keyword evidence="4 14" id="KW-0548">Nucleotidyltransferase</keyword>
<keyword evidence="2 14" id="KW-0808">Transferase</keyword>
<dbReference type="Proteomes" id="UP000321797">
    <property type="component" value="Unassembled WGS sequence"/>
</dbReference>
<dbReference type="PROSITE" id="PS50206">
    <property type="entry name" value="RHODANESE_3"/>
    <property type="match status" value="1"/>
</dbReference>
<dbReference type="SUPFAM" id="SSF69572">
    <property type="entry name" value="Activating enzymes of the ubiquitin-like proteins"/>
    <property type="match status" value="1"/>
</dbReference>
<dbReference type="Pfam" id="PF00581">
    <property type="entry name" value="Rhodanese"/>
    <property type="match status" value="1"/>
</dbReference>
<dbReference type="InterPro" id="IPR000594">
    <property type="entry name" value="ThiF_NAD_FAD-bd"/>
</dbReference>
<keyword evidence="5" id="KW-0547">Nucleotide-binding</keyword>
<dbReference type="GO" id="GO:0008641">
    <property type="term" value="F:ubiquitin-like modifier activating enzyme activity"/>
    <property type="evidence" value="ECO:0007669"/>
    <property type="project" value="InterPro"/>
</dbReference>
<dbReference type="SMART" id="SM00450">
    <property type="entry name" value="RHOD"/>
    <property type="match status" value="1"/>
</dbReference>
<evidence type="ECO:0000256" key="7">
    <source>
        <dbReference type="ARBA" id="ARBA00022989"/>
    </source>
</evidence>
<protein>
    <recommendedName>
        <fullName evidence="11">Probable adenylyltransferase/sulfurtransferase MoeZ</fullName>
    </recommendedName>
</protein>
<evidence type="ECO:0000256" key="10">
    <source>
        <dbReference type="ARBA" id="ARBA00060757"/>
    </source>
</evidence>
<dbReference type="OrthoDB" id="9804286at2"/>
<evidence type="ECO:0000256" key="2">
    <source>
        <dbReference type="ARBA" id="ARBA00022679"/>
    </source>
</evidence>
<evidence type="ECO:0000313" key="15">
    <source>
        <dbReference type="Proteomes" id="UP000321797"/>
    </source>
</evidence>
<keyword evidence="3 12" id="KW-0812">Transmembrane</keyword>
<reference evidence="14 15" key="1">
    <citation type="submission" date="2018-09" db="EMBL/GenBank/DDBJ databases">
        <title>Metagenome Assembled Genomes from an Advanced Water Purification Facility.</title>
        <authorList>
            <person name="Stamps B.W."/>
            <person name="Spear J.R."/>
        </authorList>
    </citation>
    <scope>NUCLEOTIDE SEQUENCE [LARGE SCALE GENOMIC DNA]</scope>
    <source>
        <strain evidence="14">Bin_29_2</strain>
    </source>
</reference>
<dbReference type="PANTHER" id="PTHR10953:SF102">
    <property type="entry name" value="ADENYLYLTRANSFERASE AND SULFURTRANSFERASE MOCS3"/>
    <property type="match status" value="1"/>
</dbReference>
<keyword evidence="7 12" id="KW-1133">Transmembrane helix</keyword>
<comment type="caution">
    <text evidence="14">The sequence shown here is derived from an EMBL/GenBank/DDBJ whole genome shotgun (WGS) entry which is preliminary data.</text>
</comment>
<evidence type="ECO:0000256" key="12">
    <source>
        <dbReference type="SAM" id="Phobius"/>
    </source>
</evidence>
<dbReference type="InterPro" id="IPR036873">
    <property type="entry name" value="Rhodanese-like_dom_sf"/>
</dbReference>
<feature type="transmembrane region" description="Helical" evidence="12">
    <location>
        <begin position="45"/>
        <end position="72"/>
    </location>
</feature>
<evidence type="ECO:0000256" key="5">
    <source>
        <dbReference type="ARBA" id="ARBA00022741"/>
    </source>
</evidence>
<dbReference type="Gene3D" id="3.40.250.10">
    <property type="entry name" value="Rhodanese-like domain"/>
    <property type="match status" value="1"/>
</dbReference>
<evidence type="ECO:0000256" key="9">
    <source>
        <dbReference type="ARBA" id="ARBA00023268"/>
    </source>
</evidence>
<sequence length="392" mass="42364">MPRSLPPLVEPADELTRDEVARYSRHLIIPDVGVQGQKRLKNARVLVIGAGGLGAPTLLYLAAAGVGTLGIVDFDVVEESNLQRQVIHGVSDIGRAKAQSARDSIAEVNPLVQVRLHQQRLDRSNAVELFAQYDLVLDGTDNFATRYLVNDAAVLARKPYIWGSIYRFEGQVSVFWEDAPHGRGLNYRDLYPDPPPPGLVPSCAEGGVLGVLCASIGSVMSTEAIKLITGIGEPLLGRLMIYDALEMSYRTIAIRKDPSTPAITELIDYEAFCGSVSEDAVAATVGSTITPVELRALLDSGQRLALIDVREPGEWAINHIDGAQLVPQSTINTGEGLARLPQDRMSVLYCKTGVRSAQVLATLKKAGFADAVHLQGGIVAWAKQMQPDMVMY</sequence>
<comment type="subcellular location">
    <subcellularLocation>
        <location evidence="1">Membrane</location>
        <topology evidence="1">Single-pass membrane protein</topology>
    </subcellularLocation>
</comment>
<dbReference type="AlphaFoldDB" id="A0A5C7Y288"/>
<dbReference type="CDD" id="cd00158">
    <property type="entry name" value="RHOD"/>
    <property type="match status" value="1"/>
</dbReference>
<dbReference type="FunFam" id="3.40.250.10:FF:000025">
    <property type="entry name" value="Molybdopterin biosynthesis MoeZ"/>
    <property type="match status" value="1"/>
</dbReference>
<dbReference type="GO" id="GO:0004792">
    <property type="term" value="F:thiosulfate-cyanide sulfurtransferase activity"/>
    <property type="evidence" value="ECO:0007669"/>
    <property type="project" value="TreeGrafter"/>
</dbReference>
<evidence type="ECO:0000256" key="1">
    <source>
        <dbReference type="ARBA" id="ARBA00004167"/>
    </source>
</evidence>
<accession>A0A5C7Y288</accession>
<dbReference type="InterPro" id="IPR001763">
    <property type="entry name" value="Rhodanese-like_dom"/>
</dbReference>
<dbReference type="GO" id="GO:0008146">
    <property type="term" value="F:sulfotransferase activity"/>
    <property type="evidence" value="ECO:0007669"/>
    <property type="project" value="TreeGrafter"/>
</dbReference>
<dbReference type="InterPro" id="IPR045886">
    <property type="entry name" value="ThiF/MoeB/HesA"/>
</dbReference>
<keyword evidence="8 12" id="KW-0472">Membrane</keyword>
<dbReference type="InterPro" id="IPR035985">
    <property type="entry name" value="Ubiquitin-activating_enz"/>
</dbReference>
<evidence type="ECO:0000256" key="3">
    <source>
        <dbReference type="ARBA" id="ARBA00022692"/>
    </source>
</evidence>
<dbReference type="NCBIfam" id="NF005902">
    <property type="entry name" value="PRK07878.1"/>
    <property type="match status" value="1"/>
</dbReference>
<name>A0A5C7Y288_9MYCO</name>
<keyword evidence="6" id="KW-0067">ATP-binding</keyword>
<dbReference type="NCBIfam" id="NF004281">
    <property type="entry name" value="PRK05690.1"/>
    <property type="match status" value="1"/>
</dbReference>
<dbReference type="PANTHER" id="PTHR10953">
    <property type="entry name" value="UBIQUITIN-ACTIVATING ENZYME E1"/>
    <property type="match status" value="1"/>
</dbReference>
<dbReference type="FunFam" id="3.40.50.720:FF:000033">
    <property type="entry name" value="Adenylyltransferase and sulfurtransferase MOCS3"/>
    <property type="match status" value="1"/>
</dbReference>
<gene>
    <name evidence="14" type="primary">moeZ</name>
    <name evidence="14" type="ORF">E6Q54_11705</name>
</gene>
<evidence type="ECO:0000256" key="8">
    <source>
        <dbReference type="ARBA" id="ARBA00023136"/>
    </source>
</evidence>
<evidence type="ECO:0000313" key="14">
    <source>
        <dbReference type="EMBL" id="TXI55890.1"/>
    </source>
</evidence>
<dbReference type="CDD" id="cd00757">
    <property type="entry name" value="ThiF_MoeB_HesA_family"/>
    <property type="match status" value="1"/>
</dbReference>
<dbReference type="EMBL" id="SSGD01000061">
    <property type="protein sequence ID" value="TXI55890.1"/>
    <property type="molecule type" value="Genomic_DNA"/>
</dbReference>
<evidence type="ECO:0000256" key="4">
    <source>
        <dbReference type="ARBA" id="ARBA00022695"/>
    </source>
</evidence>
<proteinExistence type="inferred from homology"/>
<evidence type="ECO:0000256" key="6">
    <source>
        <dbReference type="ARBA" id="ARBA00022840"/>
    </source>
</evidence>
<dbReference type="Gene3D" id="3.40.50.720">
    <property type="entry name" value="NAD(P)-binding Rossmann-like Domain"/>
    <property type="match status" value="1"/>
</dbReference>
<dbReference type="GO" id="GO:0016020">
    <property type="term" value="C:membrane"/>
    <property type="evidence" value="ECO:0007669"/>
    <property type="project" value="UniProtKB-SubCell"/>
</dbReference>
<organism evidence="14 15">
    <name type="scientific">Mycolicibacter arupensis</name>
    <dbReference type="NCBI Taxonomy" id="342002"/>
    <lineage>
        <taxon>Bacteria</taxon>
        <taxon>Bacillati</taxon>
        <taxon>Actinomycetota</taxon>
        <taxon>Actinomycetes</taxon>
        <taxon>Mycobacteriales</taxon>
        <taxon>Mycobacteriaceae</taxon>
        <taxon>Mycolicibacter</taxon>
    </lineage>
</organism>